<name>A0A8J3G0J7_9BURK</name>
<dbReference type="Proteomes" id="UP000614287">
    <property type="component" value="Unassembled WGS sequence"/>
</dbReference>
<evidence type="ECO:0000256" key="2">
    <source>
        <dbReference type="ARBA" id="ARBA00022898"/>
    </source>
</evidence>
<comment type="cofactor">
    <cofactor evidence="1">
        <name>pyridoxal 5'-phosphate</name>
        <dbReference type="ChEBI" id="CHEBI:597326"/>
    </cofactor>
</comment>
<dbReference type="NCBIfam" id="NF005453">
    <property type="entry name" value="PRK07046.1"/>
    <property type="match status" value="1"/>
</dbReference>
<evidence type="ECO:0000313" key="4">
    <source>
        <dbReference type="EMBL" id="GHA74922.1"/>
    </source>
</evidence>
<keyword evidence="2 3" id="KW-0663">Pyridoxal phosphate</keyword>
<dbReference type="SUPFAM" id="SSF53383">
    <property type="entry name" value="PLP-dependent transferases"/>
    <property type="match status" value="1"/>
</dbReference>
<dbReference type="Pfam" id="PF00202">
    <property type="entry name" value="Aminotran_3"/>
    <property type="match status" value="1"/>
</dbReference>
<dbReference type="RefSeq" id="WP_189493328.1">
    <property type="nucleotide sequence ID" value="NZ_BMZG01000007.1"/>
</dbReference>
<dbReference type="EMBL" id="BMZG01000007">
    <property type="protein sequence ID" value="GHA74922.1"/>
    <property type="molecule type" value="Genomic_DNA"/>
</dbReference>
<comment type="similarity">
    <text evidence="3">Belongs to the class-III pyridoxal-phosphate-dependent aminotransferase family.</text>
</comment>
<dbReference type="GO" id="GO:0030170">
    <property type="term" value="F:pyridoxal phosphate binding"/>
    <property type="evidence" value="ECO:0007669"/>
    <property type="project" value="InterPro"/>
</dbReference>
<dbReference type="InterPro" id="IPR015422">
    <property type="entry name" value="PyrdxlP-dep_Trfase_small"/>
</dbReference>
<dbReference type="Gene3D" id="3.90.1150.10">
    <property type="entry name" value="Aspartate Aminotransferase, domain 1"/>
    <property type="match status" value="1"/>
</dbReference>
<evidence type="ECO:0000256" key="3">
    <source>
        <dbReference type="RuleBase" id="RU003560"/>
    </source>
</evidence>
<accession>A0A8J3G0J7</accession>
<dbReference type="Gene3D" id="3.40.640.10">
    <property type="entry name" value="Type I PLP-dependent aspartate aminotransferase-like (Major domain)"/>
    <property type="match status" value="1"/>
</dbReference>
<evidence type="ECO:0000313" key="5">
    <source>
        <dbReference type="Proteomes" id="UP000614287"/>
    </source>
</evidence>
<organism evidence="4 5">
    <name type="scientific">Formosimonas limnophila</name>
    <dbReference type="NCBI Taxonomy" id="1384487"/>
    <lineage>
        <taxon>Bacteria</taxon>
        <taxon>Pseudomonadati</taxon>
        <taxon>Pseudomonadota</taxon>
        <taxon>Betaproteobacteria</taxon>
        <taxon>Burkholderiales</taxon>
        <taxon>Burkholderiaceae</taxon>
        <taxon>Formosimonas</taxon>
    </lineage>
</organism>
<reference evidence="4" key="2">
    <citation type="submission" date="2020-09" db="EMBL/GenBank/DDBJ databases">
        <authorList>
            <person name="Sun Q."/>
            <person name="Kim S."/>
        </authorList>
    </citation>
    <scope>NUCLEOTIDE SEQUENCE</scope>
    <source>
        <strain evidence="4">KCTC 32501</strain>
    </source>
</reference>
<dbReference type="PANTHER" id="PTHR43713:SF3">
    <property type="entry name" value="GLUTAMATE-1-SEMIALDEHYDE 2,1-AMINOMUTASE 1, CHLOROPLASTIC-RELATED"/>
    <property type="match status" value="1"/>
</dbReference>
<keyword evidence="4" id="KW-0032">Aminotransferase</keyword>
<evidence type="ECO:0000256" key="1">
    <source>
        <dbReference type="ARBA" id="ARBA00001933"/>
    </source>
</evidence>
<sequence length="456" mass="49368">MTTPTISRDRIKTIAQREAAAFLAARPKSKELAEQTEQHYLFGVPLHWMADWGTPVPLFVERAQGAHFTCVDGHSYSDFCLGDTGAMFGHSPAAVAAKLAEKSTEGYTAMLPTAAAAVAGKALTERFGLPFWQLATTATDANRFVVRWARAITQRKKILVFNGCYHGTIDDVFVDLDPNNPDAPPTTRASLLGQVYDLTQYSDVVEFNDIDAVRAKLVSKEFACVLTEPALTNCGMVMPADGFLKQLRDACNETDTLLVFDETHTISAGYAGYTGLCDFLPDMIVAGKAIAGGLPCAVYGMSAEVAAKMRAAKEAAPPGHSGIGTTLSGNMITMSLLATNLTEVATKEAFEQIIAQQSKLSDGLRAVIARYNLPWNVTQLGARSEFQFCPESPKNGKEAEAAMDAELEQAVHLYLLNRGVMITPFHNMTLVCPDTSDADIEKFLTAFESCVKELII</sequence>
<gene>
    <name evidence="4" type="ORF">GCM10009007_15010</name>
</gene>
<dbReference type="InterPro" id="IPR005814">
    <property type="entry name" value="Aminotrans_3"/>
</dbReference>
<reference evidence="4" key="1">
    <citation type="journal article" date="2014" name="Int. J. Syst. Evol. Microbiol.">
        <title>Complete genome sequence of Corynebacterium casei LMG S-19264T (=DSM 44701T), isolated from a smear-ripened cheese.</title>
        <authorList>
            <consortium name="US DOE Joint Genome Institute (JGI-PGF)"/>
            <person name="Walter F."/>
            <person name="Albersmeier A."/>
            <person name="Kalinowski J."/>
            <person name="Ruckert C."/>
        </authorList>
    </citation>
    <scope>NUCLEOTIDE SEQUENCE</scope>
    <source>
        <strain evidence="4">KCTC 32501</strain>
    </source>
</reference>
<proteinExistence type="inferred from homology"/>
<protein>
    <submittedName>
        <fullName evidence="4">Aminotransferase</fullName>
    </submittedName>
</protein>
<dbReference type="InterPro" id="IPR015421">
    <property type="entry name" value="PyrdxlP-dep_Trfase_major"/>
</dbReference>
<comment type="caution">
    <text evidence="4">The sequence shown here is derived from an EMBL/GenBank/DDBJ whole genome shotgun (WGS) entry which is preliminary data.</text>
</comment>
<keyword evidence="4" id="KW-0808">Transferase</keyword>
<dbReference type="GO" id="GO:0008483">
    <property type="term" value="F:transaminase activity"/>
    <property type="evidence" value="ECO:0007669"/>
    <property type="project" value="UniProtKB-KW"/>
</dbReference>
<keyword evidence="5" id="KW-1185">Reference proteome</keyword>
<dbReference type="AlphaFoldDB" id="A0A8J3G0J7"/>
<dbReference type="InterPro" id="IPR015424">
    <property type="entry name" value="PyrdxlP-dep_Trfase"/>
</dbReference>
<dbReference type="PANTHER" id="PTHR43713">
    <property type="entry name" value="GLUTAMATE-1-SEMIALDEHYDE 2,1-AMINOMUTASE"/>
    <property type="match status" value="1"/>
</dbReference>